<dbReference type="OrthoDB" id="76567at2759"/>
<proteinExistence type="predicted"/>
<evidence type="ECO:0000313" key="3">
    <source>
        <dbReference type="Proteomes" id="UP000078343"/>
    </source>
</evidence>
<reference evidence="2 3" key="1">
    <citation type="submission" date="2016-04" db="EMBL/GenBank/DDBJ databases">
        <title>Draft genome of Fonsecaea erecta CBS 125763.</title>
        <authorList>
            <person name="Weiss V.A."/>
            <person name="Vicente V.A."/>
            <person name="Raittz R.T."/>
            <person name="Moreno L.F."/>
            <person name="De Souza E.M."/>
            <person name="Pedrosa F.O."/>
            <person name="Steffens M.B."/>
            <person name="Faoro H."/>
            <person name="Tadra-Sfeir M.Z."/>
            <person name="Najafzadeh M.J."/>
            <person name="Felipe M.S."/>
            <person name="Teixeira M."/>
            <person name="Sun J."/>
            <person name="Xi L."/>
            <person name="Gomes R."/>
            <person name="De Azevedo C.M."/>
            <person name="Salgado C.G."/>
            <person name="Da Silva M.B."/>
            <person name="Nascimento M.F."/>
            <person name="Queiroz-Telles F."/>
            <person name="Attili D.S."/>
            <person name="Gorbushina A."/>
        </authorList>
    </citation>
    <scope>NUCLEOTIDE SEQUENCE [LARGE SCALE GENOMIC DNA]</scope>
    <source>
        <strain evidence="2 3">CBS 125763</strain>
    </source>
</reference>
<dbReference type="GeneID" id="30016022"/>
<gene>
    <name evidence="2" type="ORF">AYL99_11855</name>
</gene>
<keyword evidence="3" id="KW-1185">Reference proteome</keyword>
<evidence type="ECO:0000256" key="1">
    <source>
        <dbReference type="SAM" id="MobiDB-lite"/>
    </source>
</evidence>
<evidence type="ECO:0000313" key="2">
    <source>
        <dbReference type="EMBL" id="OAP53975.1"/>
    </source>
</evidence>
<dbReference type="AlphaFoldDB" id="A0A178Z4F1"/>
<dbReference type="Proteomes" id="UP000078343">
    <property type="component" value="Unassembled WGS sequence"/>
</dbReference>
<dbReference type="EMBL" id="LVYI01000017">
    <property type="protein sequence ID" value="OAP53975.1"/>
    <property type="molecule type" value="Genomic_DNA"/>
</dbReference>
<feature type="region of interest" description="Disordered" evidence="1">
    <location>
        <begin position="1"/>
        <end position="27"/>
    </location>
</feature>
<sequence length="375" mass="42593">MTSPPGSPSPEAGLPQQKANVRSYPDQSHLAPADRFDQYKYVLMFADAVAKGRGRMTPDHPELRCDIYPESWIKLWKEEGSKFALCAEKRLFRFFYHKQRSLLTILPPQSHRHHAICALLMRLAYETKSTLTSTLADEMSILPGAGILEDKTSIMWGAAVRMNKNDYEPSVKQPDILIQWHQHQNVSDTKFHTVVEIGLCQPLDELQSIARLYFIAHTDIQRVVLIDIIETPQYELHKKEKFEDIGCFIDVTQKLRRDESTGVIWFGQTKIVGESMIIWEVWERDGPGRHFVGTAAGGLLVMKQMLVGPLTEKYAMAWTTPDVEKPLLEADDLVDLIRHNSASDINIFPDEPFGRGGNSTNTLLEIGAFTGWRTT</sequence>
<protein>
    <submittedName>
        <fullName evidence="2">Uncharacterized protein</fullName>
    </submittedName>
</protein>
<name>A0A178Z4F1_9EURO</name>
<organism evidence="2 3">
    <name type="scientific">Fonsecaea erecta</name>
    <dbReference type="NCBI Taxonomy" id="1367422"/>
    <lineage>
        <taxon>Eukaryota</taxon>
        <taxon>Fungi</taxon>
        <taxon>Dikarya</taxon>
        <taxon>Ascomycota</taxon>
        <taxon>Pezizomycotina</taxon>
        <taxon>Eurotiomycetes</taxon>
        <taxon>Chaetothyriomycetidae</taxon>
        <taxon>Chaetothyriales</taxon>
        <taxon>Herpotrichiellaceae</taxon>
        <taxon>Fonsecaea</taxon>
    </lineage>
</organism>
<accession>A0A178Z4F1</accession>
<comment type="caution">
    <text evidence="2">The sequence shown here is derived from an EMBL/GenBank/DDBJ whole genome shotgun (WGS) entry which is preliminary data.</text>
</comment>
<dbReference type="RefSeq" id="XP_018687342.1">
    <property type="nucleotide sequence ID" value="XM_018843359.1"/>
</dbReference>